<gene>
    <name evidence="1" type="ORF">BGW38_009422</name>
</gene>
<dbReference type="EMBL" id="JAABOA010006922">
    <property type="protein sequence ID" value="KAF9553094.1"/>
    <property type="molecule type" value="Genomic_DNA"/>
</dbReference>
<reference evidence="1" key="1">
    <citation type="journal article" date="2020" name="Fungal Divers.">
        <title>Resolving the Mortierellaceae phylogeny through synthesis of multi-gene phylogenetics and phylogenomics.</title>
        <authorList>
            <person name="Vandepol N."/>
            <person name="Liber J."/>
            <person name="Desiro A."/>
            <person name="Na H."/>
            <person name="Kennedy M."/>
            <person name="Barry K."/>
            <person name="Grigoriev I.V."/>
            <person name="Miller A.N."/>
            <person name="O'Donnell K."/>
            <person name="Stajich J.E."/>
            <person name="Bonito G."/>
        </authorList>
    </citation>
    <scope>NUCLEOTIDE SEQUENCE</scope>
    <source>
        <strain evidence="1">KOD1015</strain>
    </source>
</reference>
<feature type="non-terminal residue" evidence="1">
    <location>
        <position position="75"/>
    </location>
</feature>
<evidence type="ECO:0000313" key="1">
    <source>
        <dbReference type="EMBL" id="KAF9553094.1"/>
    </source>
</evidence>
<evidence type="ECO:0000313" key="2">
    <source>
        <dbReference type="Proteomes" id="UP000780801"/>
    </source>
</evidence>
<sequence>PAARSVPAACLPGRRRYRADLHGIPLRSPPGLPLLPRLHPERGYPLPLGTLVTSQVHCLCCFNVRAKQGRIRCCR</sequence>
<name>A0A9P6FIJ8_9FUNG</name>
<organism evidence="1 2">
    <name type="scientific">Lunasporangiospora selenospora</name>
    <dbReference type="NCBI Taxonomy" id="979761"/>
    <lineage>
        <taxon>Eukaryota</taxon>
        <taxon>Fungi</taxon>
        <taxon>Fungi incertae sedis</taxon>
        <taxon>Mucoromycota</taxon>
        <taxon>Mortierellomycotina</taxon>
        <taxon>Mortierellomycetes</taxon>
        <taxon>Mortierellales</taxon>
        <taxon>Mortierellaceae</taxon>
        <taxon>Lunasporangiospora</taxon>
    </lineage>
</organism>
<accession>A0A9P6FIJ8</accession>
<dbReference type="Proteomes" id="UP000780801">
    <property type="component" value="Unassembled WGS sequence"/>
</dbReference>
<comment type="caution">
    <text evidence="1">The sequence shown here is derived from an EMBL/GenBank/DDBJ whole genome shotgun (WGS) entry which is preliminary data.</text>
</comment>
<keyword evidence="2" id="KW-1185">Reference proteome</keyword>
<protein>
    <submittedName>
        <fullName evidence="1">Uncharacterized protein</fullName>
    </submittedName>
</protein>
<proteinExistence type="predicted"/>
<dbReference type="AlphaFoldDB" id="A0A9P6FIJ8"/>
<feature type="non-terminal residue" evidence="1">
    <location>
        <position position="1"/>
    </location>
</feature>